<keyword evidence="1" id="KW-1133">Transmembrane helix</keyword>
<reference evidence="2 3" key="1">
    <citation type="journal article" date="2016" name="Front. Microbiol.">
        <title>Genomic Resource of Rice Seed Associated Bacteria.</title>
        <authorList>
            <person name="Midha S."/>
            <person name="Bansal K."/>
            <person name="Sharma S."/>
            <person name="Kumar N."/>
            <person name="Patil P.P."/>
            <person name="Chaudhry V."/>
            <person name="Patil P.B."/>
        </authorList>
    </citation>
    <scope>NUCLEOTIDE SEQUENCE [LARGE SCALE GENOMIC DNA]</scope>
    <source>
        <strain evidence="2 3">NS334</strain>
    </source>
</reference>
<feature type="transmembrane region" description="Helical" evidence="1">
    <location>
        <begin position="72"/>
        <end position="91"/>
    </location>
</feature>
<accession>A0A147HYX9</accession>
<keyword evidence="1" id="KW-0812">Transmembrane</keyword>
<name>A0A147HYX9_9SPHN</name>
<evidence type="ECO:0000313" key="3">
    <source>
        <dbReference type="Proteomes" id="UP000074310"/>
    </source>
</evidence>
<dbReference type="PATRIC" id="fig|869719.3.peg.2574"/>
<evidence type="ECO:0000256" key="1">
    <source>
        <dbReference type="SAM" id="Phobius"/>
    </source>
</evidence>
<proteinExistence type="predicted"/>
<evidence type="ECO:0000313" key="2">
    <source>
        <dbReference type="EMBL" id="KTT70201.1"/>
    </source>
</evidence>
<dbReference type="EMBL" id="LDTB01000056">
    <property type="protein sequence ID" value="KTT70201.1"/>
    <property type="molecule type" value="Genomic_DNA"/>
</dbReference>
<feature type="transmembrane region" description="Helical" evidence="1">
    <location>
        <begin position="212"/>
        <end position="232"/>
    </location>
</feature>
<protein>
    <submittedName>
        <fullName evidence="2">Uncharacterized protein</fullName>
    </submittedName>
</protein>
<keyword evidence="3" id="KW-1185">Reference proteome</keyword>
<feature type="transmembrane region" description="Helical" evidence="1">
    <location>
        <begin position="183"/>
        <end position="205"/>
    </location>
</feature>
<dbReference type="OrthoDB" id="7504063at2"/>
<dbReference type="Proteomes" id="UP000074310">
    <property type="component" value="Unassembled WGS sequence"/>
</dbReference>
<organism evidence="2 3">
    <name type="scientific">Sphingomonas endophytica</name>
    <dbReference type="NCBI Taxonomy" id="869719"/>
    <lineage>
        <taxon>Bacteria</taxon>
        <taxon>Pseudomonadati</taxon>
        <taxon>Pseudomonadota</taxon>
        <taxon>Alphaproteobacteria</taxon>
        <taxon>Sphingomonadales</taxon>
        <taxon>Sphingomonadaceae</taxon>
        <taxon>Sphingomonas</taxon>
    </lineage>
</organism>
<feature type="transmembrane region" description="Helical" evidence="1">
    <location>
        <begin position="138"/>
        <end position="163"/>
    </location>
</feature>
<comment type="caution">
    <text evidence="2">The sequence shown here is derived from an EMBL/GenBank/DDBJ whole genome shotgun (WGS) entry which is preliminary data.</text>
</comment>
<feature type="transmembrane region" description="Helical" evidence="1">
    <location>
        <begin position="97"/>
        <end position="117"/>
    </location>
</feature>
<keyword evidence="1" id="KW-0472">Membrane</keyword>
<gene>
    <name evidence="2" type="ORF">NS334_12940</name>
</gene>
<sequence>MTERAARLGSGQGAATAILPVVVVGSAAMAARTSLAAAYPLAALLLFLWIVADTTMLALLARASGKPGWRPVLGVLAGASLTVAVSSPPPLRAALLAMPWLIVGMAGLVLAHVGVAARQAGRVWRAPMAGLRERWERIAATLLPPALLRLATAELTVLHMALFRWGGAGDVPAEARAFAYHRHLAPMCAALLILSVIEMTVYHLLLSHWSRTGAIVMFVLSDLGFVYLLGFIKSFRFRPILLTPDGVRVRAGFLIDRLVPLEAIAGVDGDVRGEEVRATTTLNAALLAWPNVMLRLHQPLSRASLLRRKPAVERVAFRLDDPEPFVRMLRWRLGQGN</sequence>
<dbReference type="AlphaFoldDB" id="A0A147HYX9"/>
<feature type="transmembrane region" description="Helical" evidence="1">
    <location>
        <begin position="12"/>
        <end position="31"/>
    </location>
</feature>
<dbReference type="RefSeq" id="WP_058756370.1">
    <property type="nucleotide sequence ID" value="NZ_LDTB01000056.1"/>
</dbReference>
<feature type="transmembrane region" description="Helical" evidence="1">
    <location>
        <begin position="37"/>
        <end position="60"/>
    </location>
</feature>